<dbReference type="PANTHER" id="PTHR46082:SF6">
    <property type="entry name" value="AAA+ ATPASE DOMAIN-CONTAINING PROTEIN-RELATED"/>
    <property type="match status" value="1"/>
</dbReference>
<evidence type="ECO:0000313" key="2">
    <source>
        <dbReference type="EMBL" id="SFF02709.1"/>
    </source>
</evidence>
<name>A0A1I2FCT3_9ACTN</name>
<gene>
    <name evidence="2" type="ORF">SAMN02787118_103384</name>
</gene>
<organism evidence="2 3">
    <name type="scientific">Streptomyces mirabilis</name>
    <dbReference type="NCBI Taxonomy" id="68239"/>
    <lineage>
        <taxon>Bacteria</taxon>
        <taxon>Bacillati</taxon>
        <taxon>Actinomycetota</taxon>
        <taxon>Actinomycetes</taxon>
        <taxon>Kitasatosporales</taxon>
        <taxon>Streptomycetaceae</taxon>
        <taxon>Streptomyces</taxon>
    </lineage>
</organism>
<feature type="region of interest" description="Disordered" evidence="1">
    <location>
        <begin position="75"/>
        <end position="100"/>
    </location>
</feature>
<reference evidence="2 3" key="1">
    <citation type="submission" date="2016-10" db="EMBL/GenBank/DDBJ databases">
        <authorList>
            <person name="de Groot N.N."/>
        </authorList>
    </citation>
    <scope>NUCLEOTIDE SEQUENCE [LARGE SCALE GENOMIC DNA]</scope>
    <source>
        <strain evidence="2 3">OK461</strain>
    </source>
</reference>
<feature type="non-terminal residue" evidence="2">
    <location>
        <position position="1"/>
    </location>
</feature>
<dbReference type="AlphaFoldDB" id="A0A1I2FCT3"/>
<dbReference type="EMBL" id="FONR01000003">
    <property type="protein sequence ID" value="SFF02709.1"/>
    <property type="molecule type" value="Genomic_DNA"/>
</dbReference>
<dbReference type="Gene3D" id="1.25.40.10">
    <property type="entry name" value="Tetratricopeptide repeat domain"/>
    <property type="match status" value="1"/>
</dbReference>
<dbReference type="Proteomes" id="UP000181942">
    <property type="component" value="Unassembled WGS sequence"/>
</dbReference>
<protein>
    <submittedName>
        <fullName evidence="2">Tetratricopeptide repeat-containing protein</fullName>
    </submittedName>
</protein>
<feature type="compositionally biased region" description="Basic residues" evidence="1">
    <location>
        <begin position="87"/>
        <end position="100"/>
    </location>
</feature>
<dbReference type="Pfam" id="PF13424">
    <property type="entry name" value="TPR_12"/>
    <property type="match status" value="1"/>
</dbReference>
<dbReference type="SUPFAM" id="SSF48452">
    <property type="entry name" value="TPR-like"/>
    <property type="match status" value="1"/>
</dbReference>
<dbReference type="RefSeq" id="WP_143138219.1">
    <property type="nucleotide sequence ID" value="NZ_FONR01000003.1"/>
</dbReference>
<accession>A0A1I2FCT3</accession>
<evidence type="ECO:0000313" key="3">
    <source>
        <dbReference type="Proteomes" id="UP000181942"/>
    </source>
</evidence>
<dbReference type="OrthoDB" id="127785at2"/>
<evidence type="ECO:0000256" key="1">
    <source>
        <dbReference type="SAM" id="MobiDB-lite"/>
    </source>
</evidence>
<dbReference type="PANTHER" id="PTHR46082">
    <property type="entry name" value="ATP/GTP-BINDING PROTEIN-RELATED"/>
    <property type="match status" value="1"/>
</dbReference>
<dbReference type="InterPro" id="IPR053137">
    <property type="entry name" value="NLR-like"/>
</dbReference>
<sequence>EDVLARRRHVLGEDHPSTLNSINSVAAILHSLRLYPEAVELLKDVRARYLRVHGAKHPETTQVTRNLAASLSAMGRTHEAQQLTGRKTNKGKRRFGRKRR</sequence>
<proteinExistence type="predicted"/>
<dbReference type="Pfam" id="PF13374">
    <property type="entry name" value="TPR_10"/>
    <property type="match status" value="1"/>
</dbReference>
<dbReference type="InterPro" id="IPR011990">
    <property type="entry name" value="TPR-like_helical_dom_sf"/>
</dbReference>